<keyword evidence="13" id="KW-1185">Reference proteome</keyword>
<dbReference type="FunFam" id="3.30.830.10:FF:000005">
    <property type="entry name" value="nardilysin isoform X1"/>
    <property type="match status" value="1"/>
</dbReference>
<evidence type="ECO:0000313" key="12">
    <source>
        <dbReference type="EMBL" id="RAR16150.1"/>
    </source>
</evidence>
<dbReference type="Pfam" id="PF10306">
    <property type="entry name" value="FLILHELTA"/>
    <property type="match status" value="1"/>
</dbReference>
<dbReference type="InterPro" id="IPR007863">
    <property type="entry name" value="Peptidase_M16_C"/>
</dbReference>
<dbReference type="Gene3D" id="3.30.830.10">
    <property type="entry name" value="Metalloenzyme, LuxS/M16 peptidase-like"/>
    <property type="match status" value="4"/>
</dbReference>
<evidence type="ECO:0000256" key="2">
    <source>
        <dbReference type="ARBA" id="ARBA00022670"/>
    </source>
</evidence>
<keyword evidence="4 12" id="KW-0378">Hydrolase</keyword>
<dbReference type="InterPro" id="IPR032632">
    <property type="entry name" value="Peptidase_M16_M"/>
</dbReference>
<dbReference type="GO" id="GO:0004222">
    <property type="term" value="F:metalloendopeptidase activity"/>
    <property type="evidence" value="ECO:0007669"/>
    <property type="project" value="TreeGrafter"/>
</dbReference>
<keyword evidence="3" id="KW-0479">Metal-binding</keyword>
<comment type="caution">
    <text evidence="12">The sequence shown here is derived from an EMBL/GenBank/DDBJ whole genome shotgun (WGS) entry which is preliminary data.</text>
</comment>
<feature type="domain" description="Peptidase M16 middle/third" evidence="10">
    <location>
        <begin position="411"/>
        <end position="696"/>
    </location>
</feature>
<feature type="region of interest" description="Disordered" evidence="7">
    <location>
        <begin position="1079"/>
        <end position="1106"/>
    </location>
</feature>
<evidence type="ECO:0000259" key="8">
    <source>
        <dbReference type="Pfam" id="PF00675"/>
    </source>
</evidence>
<accession>A0A364NFW5</accession>
<dbReference type="PANTHER" id="PTHR43690:SF18">
    <property type="entry name" value="INSULIN-DEGRADING ENZYME-RELATED"/>
    <property type="match status" value="1"/>
</dbReference>
<dbReference type="GO" id="GO:0005739">
    <property type="term" value="C:mitochondrion"/>
    <property type="evidence" value="ECO:0007669"/>
    <property type="project" value="TreeGrafter"/>
</dbReference>
<dbReference type="SUPFAM" id="SSF63411">
    <property type="entry name" value="LuxS/MPP-like metallohydrolase"/>
    <property type="match status" value="4"/>
</dbReference>
<dbReference type="Pfam" id="PF16187">
    <property type="entry name" value="Peptidase_M16_M"/>
    <property type="match status" value="1"/>
</dbReference>
<proteinExistence type="inferred from homology"/>
<dbReference type="InterPro" id="IPR050626">
    <property type="entry name" value="Peptidase_M16"/>
</dbReference>
<feature type="domain" description="Peptidase M16 N-terminal" evidence="8">
    <location>
        <begin position="38"/>
        <end position="200"/>
    </location>
</feature>
<evidence type="ECO:0000256" key="4">
    <source>
        <dbReference type="ARBA" id="ARBA00022801"/>
    </source>
</evidence>
<evidence type="ECO:0000259" key="9">
    <source>
        <dbReference type="Pfam" id="PF05193"/>
    </source>
</evidence>
<name>A0A364NFW5_STELY</name>
<dbReference type="OrthoDB" id="952271at2759"/>
<evidence type="ECO:0000259" key="10">
    <source>
        <dbReference type="Pfam" id="PF16187"/>
    </source>
</evidence>
<feature type="compositionally biased region" description="Basic and acidic residues" evidence="7">
    <location>
        <begin position="1094"/>
        <end position="1103"/>
    </location>
</feature>
<dbReference type="Pfam" id="PF05193">
    <property type="entry name" value="Peptidase_M16_C"/>
    <property type="match status" value="1"/>
</dbReference>
<dbReference type="InterPro" id="IPR011765">
    <property type="entry name" value="Pept_M16_N"/>
</dbReference>
<dbReference type="Pfam" id="PF00675">
    <property type="entry name" value="Peptidase_M16"/>
    <property type="match status" value="1"/>
</dbReference>
<dbReference type="GO" id="GO:0005829">
    <property type="term" value="C:cytosol"/>
    <property type="evidence" value="ECO:0007669"/>
    <property type="project" value="TreeGrafter"/>
</dbReference>
<dbReference type="InterPro" id="IPR011249">
    <property type="entry name" value="Metalloenz_LuxS/M16"/>
</dbReference>
<feature type="domain" description="Coenzyme PQQ synthesis protein F-like C-terminal lobe" evidence="11">
    <location>
        <begin position="804"/>
        <end position="902"/>
    </location>
</feature>
<evidence type="ECO:0000256" key="7">
    <source>
        <dbReference type="SAM" id="MobiDB-lite"/>
    </source>
</evidence>
<feature type="compositionally biased region" description="Low complexity" evidence="7">
    <location>
        <begin position="124"/>
        <end position="134"/>
    </location>
</feature>
<dbReference type="PANTHER" id="PTHR43690">
    <property type="entry name" value="NARDILYSIN"/>
    <property type="match status" value="1"/>
</dbReference>
<keyword evidence="5" id="KW-0862">Zinc</keyword>
<dbReference type="Proteomes" id="UP000249619">
    <property type="component" value="Unassembled WGS sequence"/>
</dbReference>
<evidence type="ECO:0000256" key="3">
    <source>
        <dbReference type="ARBA" id="ARBA00022723"/>
    </source>
</evidence>
<dbReference type="FunFam" id="3.30.830.10:FF:000003">
    <property type="entry name" value="Insulin-degrading enzyme"/>
    <property type="match status" value="1"/>
</dbReference>
<sequence length="1747" mass="198998">MAETLGREAIRQKIEDLERPQLDDRSYRIITLPNQLEVLLIHEAGTDKASAALDVNVGSFSDAPDMPGIAHAVEHLLFMGTEKYPEENAYNQYLTRHGGYSNAFTASTSTNYYFELSYPSSTPASSNAATPDASQTNLSESKDESPLWGGLDRFGQFFISPLFLEDTVDRELKAVDSENKKNLQNDTWRMHQLNKALANPNHPYNHFSTGSYKTLHDDPIARGVKIRDEFIKFHSTHYSANRMKLVVLGRESLDTLESWVDDIFAKVPNKNLGQNRWDIPVYTEKELLTQTFARPVLQSRSLELQFAYRDEENFYESHPSRYLSHLLGHEGPGSILAHIKAKGWANGLGAGGSTLCPGSGLFTVSIKLTDEGLKNYKEVAKIVFQYIGLMRDQPPQEWVVEEQMRISEVEFRFKQKSPPSRTASGLAGIMQRPYDRKMLLSGPAIIKKFDEKLIGEALSYLRPDNFRMTIVSQDFPGGWDQKEKWYGTEHKVERIPEDLLREIKEAFESKSRPAELHFPHRNEFIPTRLDVEKKEVAQPSKEPKLIRHDDNVRIWWKKDDQFWVPKANVHIYFRTPITNVTARITLLCTLYRELVNDALVEYSYDADISGLVYDFTNHISGLSITVSGYNDKLHVLLEKVLLQVRDLEVSEERFNIIHDRMLRSLRNWEYGQPFHQVGTYSRQFKSEKSVMNEELLPELENVTAQDVQQFFPQILAQCQIEVLAHGNLYKEEALKITDLVERTIKPRRLPANQVPTRRGLIWPSGSNFIYEKQLSDPANVNHCIEYSLYAGHRYDNVNRAKLLLLGQMTDEPCFNQLRTIEQLGYVVFSGPSFHDIWSGYRILIQSEKDCRYLEGRIENFLNTFEATLNEMSEEDFESHQRAMINKRLAKLKNLSSEDNRFWNHIYSDSYDFLQADVDAETLEKLTKKDMVEFYNHYISTSSPQRSKLSVHLQAQAKAKEPSIDEKKTAAAAALKIILAEHKITTDEEAFQKRIADASSNEEIAKAVASHLTEDLKVEKDVATKVLDEAKAALGVADSGLPAAPRSLNAAADVESVVDASHPVLIEDVHAWKASILMKGPHSGRKGSKRSPTFTERKATDDVRPAWPPAASSYLTMHRRSFNMEMQYAAQRKEPLGPGGSLLRARAHRPQLARNPTRRRYATEPVAPPPTSQSRIERFNRRMPKFLHKYTNALANSPVTHITSFLILHELTAVIPLFGLAGYFHYTHWLPPWFAEGAWIASGVERFGRYFKRKGWIRSDEALEAEREVGDIQHDGESREWMKRRGWLSGADDDGIGSETKRLRKVDQAWNISEGGVRLVVEFATAYAIVKMFLIPRIVFSVWATPTFARWTVAPVLRRFKGVFGKKKKGNGAPGAASKMCFNDDDYSSYESRVEIRNDQRCYTEGYYPRFGMARRRRYGFGGPYYPSRYYSRPPAARYDNSALAYPNRYSQYRSGYPRGVVAGGYSRGIVPRGYTSGHAHGTAYHAGANSAVPVNSAMAYSKPRHQYIYNPRYGQRGILTYAGQAANGAAYSGVQGSYGYGVGVGVGVGYAAGAYEPAVYNTRSFCPQAYATNYYAPSYSYPSYGGGYGYYNYNLYGSLYPLANFYYPYQRTYYNTVPSYGYTAHVYPPSQTATTTTYHVTNSQAQAYPAPATHVLRETRPAYTHGHAPHGPTREDIQLENRRIATERGAYDPRKIRPADARDDDPFWCREINGEWHLRSYYQIENECHPGRWMMDAEIGFLVFHRA</sequence>
<reference evidence="13" key="1">
    <citation type="submission" date="2018-05" db="EMBL/GenBank/DDBJ databases">
        <title>Draft genome sequence of Stemphylium lycopersici strain CIDEFI 213.</title>
        <authorList>
            <person name="Medina R."/>
            <person name="Franco M.E.E."/>
            <person name="Lucentini C.G."/>
            <person name="Saparrat M.C.N."/>
            <person name="Balatti P.A."/>
        </authorList>
    </citation>
    <scope>NUCLEOTIDE SEQUENCE [LARGE SCALE GENOMIC DNA]</scope>
    <source>
        <strain evidence="13">CIDEFI 213</strain>
    </source>
</reference>
<organism evidence="12 13">
    <name type="scientific">Stemphylium lycopersici</name>
    <name type="common">Tomato gray leaf spot disease fungus</name>
    <name type="synonym">Thyrospora lycopersici</name>
    <dbReference type="NCBI Taxonomy" id="183478"/>
    <lineage>
        <taxon>Eukaryota</taxon>
        <taxon>Fungi</taxon>
        <taxon>Dikarya</taxon>
        <taxon>Ascomycota</taxon>
        <taxon>Pezizomycotina</taxon>
        <taxon>Dothideomycetes</taxon>
        <taxon>Pleosporomycetidae</taxon>
        <taxon>Pleosporales</taxon>
        <taxon>Pleosporineae</taxon>
        <taxon>Pleosporaceae</taxon>
        <taxon>Stemphylium</taxon>
    </lineage>
</organism>
<dbReference type="EMBL" id="QGDH01000005">
    <property type="protein sequence ID" value="RAR16150.1"/>
    <property type="molecule type" value="Genomic_DNA"/>
</dbReference>
<keyword evidence="2" id="KW-0645">Protease</keyword>
<protein>
    <submittedName>
        <fullName evidence="12">LuxS/MPP-like metallohydrolase</fullName>
    </submittedName>
</protein>
<dbReference type="InterPro" id="IPR018811">
    <property type="entry name" value="MRX11"/>
</dbReference>
<dbReference type="GO" id="GO:0043171">
    <property type="term" value="P:peptide catabolic process"/>
    <property type="evidence" value="ECO:0007669"/>
    <property type="project" value="TreeGrafter"/>
</dbReference>
<dbReference type="GO" id="GO:0046872">
    <property type="term" value="F:metal ion binding"/>
    <property type="evidence" value="ECO:0007669"/>
    <property type="project" value="UniProtKB-KW"/>
</dbReference>
<dbReference type="FunFam" id="3.30.830.10:FF:000004">
    <property type="entry name" value="Putative insulin-degrading enzyme"/>
    <property type="match status" value="1"/>
</dbReference>
<evidence type="ECO:0000259" key="11">
    <source>
        <dbReference type="Pfam" id="PF22456"/>
    </source>
</evidence>
<keyword evidence="6" id="KW-0482">Metalloprotease</keyword>
<feature type="domain" description="Peptidase M16 C-terminal" evidence="9">
    <location>
        <begin position="227"/>
        <end position="404"/>
    </location>
</feature>
<dbReference type="GO" id="GO:0051603">
    <property type="term" value="P:proteolysis involved in protein catabolic process"/>
    <property type="evidence" value="ECO:0007669"/>
    <property type="project" value="TreeGrafter"/>
</dbReference>
<evidence type="ECO:0000256" key="5">
    <source>
        <dbReference type="ARBA" id="ARBA00022833"/>
    </source>
</evidence>
<feature type="region of interest" description="Disordered" evidence="7">
    <location>
        <begin position="124"/>
        <end position="145"/>
    </location>
</feature>
<dbReference type="STRING" id="183478.A0A364NFW5"/>
<dbReference type="InterPro" id="IPR054734">
    <property type="entry name" value="PqqF-like_C_4"/>
</dbReference>
<evidence type="ECO:0000256" key="1">
    <source>
        <dbReference type="ARBA" id="ARBA00007261"/>
    </source>
</evidence>
<evidence type="ECO:0000256" key="6">
    <source>
        <dbReference type="ARBA" id="ARBA00023049"/>
    </source>
</evidence>
<gene>
    <name evidence="12" type="ORF">DDE83_000507</name>
</gene>
<comment type="similarity">
    <text evidence="1">Belongs to the peptidase M16 family.</text>
</comment>
<dbReference type="Pfam" id="PF22456">
    <property type="entry name" value="PqqF-like_C_4"/>
    <property type="match status" value="1"/>
</dbReference>
<evidence type="ECO:0000313" key="13">
    <source>
        <dbReference type="Proteomes" id="UP000249619"/>
    </source>
</evidence>